<evidence type="ECO:0000256" key="4">
    <source>
        <dbReference type="ARBA" id="ARBA00022960"/>
    </source>
</evidence>
<dbReference type="GO" id="GO:0046677">
    <property type="term" value="P:response to antibiotic"/>
    <property type="evidence" value="ECO:0007669"/>
    <property type="project" value="InterPro"/>
</dbReference>
<feature type="active site" evidence="7">
    <location>
        <position position="151"/>
    </location>
</feature>
<dbReference type="SUPFAM" id="SSF56601">
    <property type="entry name" value="beta-lactamase/transpeptidase-like"/>
    <property type="match status" value="1"/>
</dbReference>
<dbReference type="GO" id="GO:0030655">
    <property type="term" value="P:beta-lactam antibiotic catabolic process"/>
    <property type="evidence" value="ECO:0007669"/>
    <property type="project" value="InterPro"/>
</dbReference>
<dbReference type="OrthoDB" id="9791132at2"/>
<dbReference type="GO" id="GO:0008360">
    <property type="term" value="P:regulation of cell shape"/>
    <property type="evidence" value="ECO:0007669"/>
    <property type="project" value="UniProtKB-KW"/>
</dbReference>
<keyword evidence="10" id="KW-0472">Membrane</keyword>
<reference evidence="12 13" key="1">
    <citation type="submission" date="2019-01" db="EMBL/GenBank/DDBJ databases">
        <title>Leuconostoc litchii sp. nov., a novel lactic acid bacterium isolated from lychee.</title>
        <authorList>
            <person name="Wang L.-T."/>
        </authorList>
    </citation>
    <scope>NUCLEOTIDE SEQUENCE [LARGE SCALE GENOMIC DNA]</scope>
    <source>
        <strain evidence="12 13">MB7</strain>
    </source>
</reference>
<evidence type="ECO:0000313" key="13">
    <source>
        <dbReference type="Proteomes" id="UP000442244"/>
    </source>
</evidence>
<evidence type="ECO:0000259" key="11">
    <source>
        <dbReference type="Pfam" id="PF00768"/>
    </source>
</evidence>
<keyword evidence="4" id="KW-0133">Cell shape</keyword>
<keyword evidence="5" id="KW-0573">Peptidoglycan synthesis</keyword>
<gene>
    <name evidence="12" type="ORF">ESZ47_05290</name>
</gene>
<keyword evidence="2" id="KW-0732">Signal</keyword>
<dbReference type="Proteomes" id="UP000442244">
    <property type="component" value="Unassembled WGS sequence"/>
</dbReference>
<dbReference type="RefSeq" id="WP_148605408.1">
    <property type="nucleotide sequence ID" value="NZ_BSUV01000001.1"/>
</dbReference>
<keyword evidence="3" id="KW-0378">Hydrolase</keyword>
<evidence type="ECO:0000256" key="9">
    <source>
        <dbReference type="RuleBase" id="RU004016"/>
    </source>
</evidence>
<keyword evidence="10" id="KW-0812">Transmembrane</keyword>
<keyword evidence="12" id="KW-0645">Protease</keyword>
<feature type="transmembrane region" description="Helical" evidence="10">
    <location>
        <begin position="12"/>
        <end position="30"/>
    </location>
</feature>
<comment type="caution">
    <text evidence="12">The sequence shown here is derived from an EMBL/GenBank/DDBJ whole genome shotgun (WGS) entry which is preliminary data.</text>
</comment>
<keyword evidence="10" id="KW-1133">Transmembrane helix</keyword>
<dbReference type="InterPro" id="IPR001967">
    <property type="entry name" value="Peptidase_S11_N"/>
</dbReference>
<protein>
    <submittedName>
        <fullName evidence="12">D-alanyl-D-alanine carboxypeptidase</fullName>
    </submittedName>
</protein>
<dbReference type="Gene3D" id="3.40.710.10">
    <property type="entry name" value="DD-peptidase/beta-lactamase superfamily"/>
    <property type="match status" value="1"/>
</dbReference>
<sequence>MQHNKKNYVNKIWVVTGTVVLVMMIIFLGTNHHSRSTKKIVKSEASIIKDQPVQLNTTATSAVVVDLTTGQILGEKNASKQVAIASQTKMLTAYAVLRSIKSKKIKWSTMVPITSKSDLSKEDAHLFSHIAVKAGDKVSVRELYDVMLANSANDAAFALGEFLTPKGKTTQQALQSWANELQLDDSQWYNSAGQVNENAFENEIKTASAKAANKTTSEQLAMIARADLQLDPSLRQLSKKLTVSYHMTSNFVVTDKTDYWQLMTETMPKLSNPNQLVIEGLKTGSSPESGAGFTGLIKDKSGHEFITVVNGIANYMDETDRYQQSLAIVDQVLDKKQANYVKKGQIVGNFKTLNFSNTKQEKIPVRAAQNRIYWMDKGKKLMFEQPVFDTKKSNIKKNQIVGQSTVALHAKYLPYTKKSEKSVALKAAISSKPASWFAKIFR</sequence>
<proteinExistence type="inferred from homology"/>
<dbReference type="AlphaFoldDB" id="A0A6P2CNP8"/>
<name>A0A6P2CNP8_9LACO</name>
<keyword evidence="13" id="KW-1185">Reference proteome</keyword>
<dbReference type="InterPro" id="IPR012338">
    <property type="entry name" value="Beta-lactam/transpept-like"/>
</dbReference>
<dbReference type="PRINTS" id="PR00725">
    <property type="entry name" value="DADACBPTASE1"/>
</dbReference>
<feature type="active site" description="Acyl-ester intermediate" evidence="7">
    <location>
        <position position="86"/>
    </location>
</feature>
<evidence type="ECO:0000256" key="6">
    <source>
        <dbReference type="ARBA" id="ARBA00023316"/>
    </source>
</evidence>
<evidence type="ECO:0000256" key="1">
    <source>
        <dbReference type="ARBA" id="ARBA00007164"/>
    </source>
</evidence>
<dbReference type="GO" id="GO:0006508">
    <property type="term" value="P:proteolysis"/>
    <property type="evidence" value="ECO:0007669"/>
    <property type="project" value="InterPro"/>
</dbReference>
<dbReference type="EMBL" id="SDGY01000001">
    <property type="protein sequence ID" value="TYC47550.1"/>
    <property type="molecule type" value="Genomic_DNA"/>
</dbReference>
<feature type="domain" description="Peptidase S11 D-alanyl-D-alanine carboxypeptidase A N-terminal" evidence="11">
    <location>
        <begin position="54"/>
        <end position="309"/>
    </location>
</feature>
<dbReference type="GO" id="GO:0009252">
    <property type="term" value="P:peptidoglycan biosynthetic process"/>
    <property type="evidence" value="ECO:0007669"/>
    <property type="project" value="UniProtKB-KW"/>
</dbReference>
<evidence type="ECO:0000256" key="2">
    <source>
        <dbReference type="ARBA" id="ARBA00022729"/>
    </source>
</evidence>
<dbReference type="GO" id="GO:0071555">
    <property type="term" value="P:cell wall organization"/>
    <property type="evidence" value="ECO:0007669"/>
    <property type="project" value="UniProtKB-KW"/>
</dbReference>
<evidence type="ECO:0000256" key="5">
    <source>
        <dbReference type="ARBA" id="ARBA00022984"/>
    </source>
</evidence>
<organism evidence="12 13">
    <name type="scientific">Leuconostoc litchii</name>
    <dbReference type="NCBI Taxonomy" id="1981069"/>
    <lineage>
        <taxon>Bacteria</taxon>
        <taxon>Bacillati</taxon>
        <taxon>Bacillota</taxon>
        <taxon>Bacilli</taxon>
        <taxon>Lactobacillales</taxon>
        <taxon>Lactobacillaceae</taxon>
        <taxon>Leuconostoc</taxon>
    </lineage>
</organism>
<keyword evidence="6" id="KW-0961">Cell wall biogenesis/degradation</keyword>
<feature type="binding site" evidence="8">
    <location>
        <position position="282"/>
    </location>
    <ligand>
        <name>substrate</name>
    </ligand>
</feature>
<dbReference type="PANTHER" id="PTHR35333:SF3">
    <property type="entry name" value="BETA-LACTAMASE-TYPE TRANSPEPTIDASE FOLD CONTAINING PROTEIN"/>
    <property type="match status" value="1"/>
</dbReference>
<dbReference type="InterPro" id="IPR018044">
    <property type="entry name" value="Peptidase_S11"/>
</dbReference>
<dbReference type="GO" id="GO:0009002">
    <property type="term" value="F:serine-type D-Ala-D-Ala carboxypeptidase activity"/>
    <property type="evidence" value="ECO:0007669"/>
    <property type="project" value="InterPro"/>
</dbReference>
<dbReference type="GO" id="GO:0008800">
    <property type="term" value="F:beta-lactamase activity"/>
    <property type="evidence" value="ECO:0007669"/>
    <property type="project" value="InterPro"/>
</dbReference>
<dbReference type="InterPro" id="IPR000871">
    <property type="entry name" value="Beta-lactam_class-A"/>
</dbReference>
<comment type="similarity">
    <text evidence="1 9">Belongs to the peptidase S11 family.</text>
</comment>
<evidence type="ECO:0000256" key="10">
    <source>
        <dbReference type="SAM" id="Phobius"/>
    </source>
</evidence>
<evidence type="ECO:0000256" key="3">
    <source>
        <dbReference type="ARBA" id="ARBA00022801"/>
    </source>
</evidence>
<keyword evidence="12" id="KW-0121">Carboxypeptidase</keyword>
<dbReference type="PANTHER" id="PTHR35333">
    <property type="entry name" value="BETA-LACTAMASE"/>
    <property type="match status" value="1"/>
</dbReference>
<feature type="active site" description="Proton acceptor" evidence="7">
    <location>
        <position position="89"/>
    </location>
</feature>
<evidence type="ECO:0000256" key="8">
    <source>
        <dbReference type="PIRSR" id="PIRSR618044-2"/>
    </source>
</evidence>
<evidence type="ECO:0000313" key="12">
    <source>
        <dbReference type="EMBL" id="TYC47550.1"/>
    </source>
</evidence>
<accession>A0A6P2CNP8</accession>
<dbReference type="Pfam" id="PF00768">
    <property type="entry name" value="Peptidase_S11"/>
    <property type="match status" value="1"/>
</dbReference>
<evidence type="ECO:0000256" key="7">
    <source>
        <dbReference type="PIRSR" id="PIRSR618044-1"/>
    </source>
</evidence>